<keyword evidence="2" id="KW-0812">Transmembrane</keyword>
<dbReference type="Proteomes" id="UP000749646">
    <property type="component" value="Unassembled WGS sequence"/>
</dbReference>
<evidence type="ECO:0000313" key="3">
    <source>
        <dbReference type="EMBL" id="KAG0007107.1"/>
    </source>
</evidence>
<name>A0A9P6SVJ4_9FUNG</name>
<protein>
    <submittedName>
        <fullName evidence="3">Uncharacterized protein</fullName>
    </submittedName>
</protein>
<evidence type="ECO:0000256" key="2">
    <source>
        <dbReference type="SAM" id="Phobius"/>
    </source>
</evidence>
<dbReference type="EMBL" id="JAAAHW010000011">
    <property type="protein sequence ID" value="KAG0007107.1"/>
    <property type="molecule type" value="Genomic_DNA"/>
</dbReference>
<feature type="region of interest" description="Disordered" evidence="1">
    <location>
        <begin position="117"/>
        <end position="150"/>
    </location>
</feature>
<comment type="caution">
    <text evidence="3">The sequence shown here is derived from an EMBL/GenBank/DDBJ whole genome shotgun (WGS) entry which is preliminary data.</text>
</comment>
<dbReference type="OrthoDB" id="2441759at2759"/>
<evidence type="ECO:0000256" key="1">
    <source>
        <dbReference type="SAM" id="MobiDB-lite"/>
    </source>
</evidence>
<reference evidence="3" key="1">
    <citation type="journal article" date="2020" name="Fungal Divers.">
        <title>Resolving the Mortierellaceae phylogeny through synthesis of multi-gene phylogenetics and phylogenomics.</title>
        <authorList>
            <person name="Vandepol N."/>
            <person name="Liber J."/>
            <person name="Desiro A."/>
            <person name="Na H."/>
            <person name="Kennedy M."/>
            <person name="Barry K."/>
            <person name="Grigoriev I.V."/>
            <person name="Miller A.N."/>
            <person name="O'Donnell K."/>
            <person name="Stajich J.E."/>
            <person name="Bonito G."/>
        </authorList>
    </citation>
    <scope>NUCLEOTIDE SEQUENCE</scope>
    <source>
        <strain evidence="3">MES-2147</strain>
    </source>
</reference>
<organism evidence="3 4">
    <name type="scientific">Modicella reniformis</name>
    <dbReference type="NCBI Taxonomy" id="1440133"/>
    <lineage>
        <taxon>Eukaryota</taxon>
        <taxon>Fungi</taxon>
        <taxon>Fungi incertae sedis</taxon>
        <taxon>Mucoromycota</taxon>
        <taxon>Mortierellomycotina</taxon>
        <taxon>Mortierellomycetes</taxon>
        <taxon>Mortierellales</taxon>
        <taxon>Mortierellaceae</taxon>
        <taxon>Modicella</taxon>
    </lineage>
</organism>
<keyword evidence="2" id="KW-0472">Membrane</keyword>
<feature type="compositionally biased region" description="Polar residues" evidence="1">
    <location>
        <begin position="347"/>
        <end position="373"/>
    </location>
</feature>
<proteinExistence type="predicted"/>
<keyword evidence="2" id="KW-1133">Transmembrane helix</keyword>
<accession>A0A9P6SVJ4</accession>
<gene>
    <name evidence="3" type="ORF">BGZ65_007289</name>
</gene>
<sequence>MAPQCVADTMECIYNRVISRHKRDIPPPPVTVVSTPSDDPSSSVTSTDHVLIISVAASGSLLLVIATILFFVCLKRKRAARRIGERQELSPAFMDEKSTEEYFKDQTTTVTAASALVPSPSKAHHRTRSVPNMFGGGERNDQNSNGIGTEGKDQFHQISLEEEGKGETGLKKSLSRGFSRFRSSTVAVPTTTLHRSVSLNIHGLSGYISRSAPIEEEAPQDPSDTDALPTATRLVTSEGQRKSSISREYGPRRFSGSMNYQTYSKSSSSAVEFDPSQFTNTSAVPDPKRPSNRPSVTSSDESGDDDTASTASSDGFDHLPPHQMHQNFESHNPYPGGEKQGTDESQELQNVTSHGSSQQVTCSSPMATQTRTPQGIAFQTIAPPLSSRIIHQEGQDLHIAASDAVDAEAKQQTP</sequence>
<feature type="region of interest" description="Disordered" evidence="1">
    <location>
        <begin position="215"/>
        <end position="377"/>
    </location>
</feature>
<feature type="compositionally biased region" description="Polar residues" evidence="1">
    <location>
        <begin position="256"/>
        <end position="283"/>
    </location>
</feature>
<dbReference type="AlphaFoldDB" id="A0A9P6SVJ4"/>
<feature type="transmembrane region" description="Helical" evidence="2">
    <location>
        <begin position="50"/>
        <end position="74"/>
    </location>
</feature>
<keyword evidence="4" id="KW-1185">Reference proteome</keyword>
<evidence type="ECO:0000313" key="4">
    <source>
        <dbReference type="Proteomes" id="UP000749646"/>
    </source>
</evidence>